<evidence type="ECO:0000313" key="2">
    <source>
        <dbReference type="EMBL" id="KAF1832819.1"/>
    </source>
</evidence>
<dbReference type="Proteomes" id="UP000800040">
    <property type="component" value="Unassembled WGS sequence"/>
</dbReference>
<reference evidence="2" key="1">
    <citation type="submission" date="2020-01" db="EMBL/GenBank/DDBJ databases">
        <authorList>
            <consortium name="DOE Joint Genome Institute"/>
            <person name="Haridas S."/>
            <person name="Albert R."/>
            <person name="Binder M."/>
            <person name="Bloem J."/>
            <person name="Labutti K."/>
            <person name="Salamov A."/>
            <person name="Andreopoulos B."/>
            <person name="Baker S.E."/>
            <person name="Barry K."/>
            <person name="Bills G."/>
            <person name="Bluhm B.H."/>
            <person name="Cannon C."/>
            <person name="Castanera R."/>
            <person name="Culley D.E."/>
            <person name="Daum C."/>
            <person name="Ezra D."/>
            <person name="Gonzalez J.B."/>
            <person name="Henrissat B."/>
            <person name="Kuo A."/>
            <person name="Liang C."/>
            <person name="Lipzen A."/>
            <person name="Lutzoni F."/>
            <person name="Magnuson J."/>
            <person name="Mondo S."/>
            <person name="Nolan M."/>
            <person name="Ohm R."/>
            <person name="Pangilinan J."/>
            <person name="Park H.-J."/>
            <person name="Ramirez L."/>
            <person name="Alfaro M."/>
            <person name="Sun H."/>
            <person name="Tritt A."/>
            <person name="Yoshinaga Y."/>
            <person name="Zwiers L.-H."/>
            <person name="Turgeon B.G."/>
            <person name="Goodwin S.B."/>
            <person name="Spatafora J.W."/>
            <person name="Crous P.W."/>
            <person name="Grigoriev I.V."/>
        </authorList>
    </citation>
    <scope>NUCLEOTIDE SEQUENCE</scope>
    <source>
        <strain evidence="2">P77</strain>
    </source>
</reference>
<dbReference type="AlphaFoldDB" id="A0A6A5K844"/>
<evidence type="ECO:0000313" key="3">
    <source>
        <dbReference type="Proteomes" id="UP000800040"/>
    </source>
</evidence>
<evidence type="ECO:0000256" key="1">
    <source>
        <dbReference type="SAM" id="MobiDB-lite"/>
    </source>
</evidence>
<name>A0A6A5K844_9PLEO</name>
<feature type="compositionally biased region" description="Polar residues" evidence="1">
    <location>
        <begin position="183"/>
        <end position="193"/>
    </location>
</feature>
<feature type="region of interest" description="Disordered" evidence="1">
    <location>
        <begin position="135"/>
        <end position="193"/>
    </location>
</feature>
<keyword evidence="3" id="KW-1185">Reference proteome</keyword>
<accession>A0A6A5K844</accession>
<sequence length="193" mass="21342">MVCKSLAPFIPAVVFSSAYLSLRFPPPLQSHSQPFLTVHRIVCKPASVCYRTLTSSGKKFRYRCFDCSRAVPLVCRLRSSRSPLPWFTDYSDCAFHSQLGPHATYSRAHPFRFEHSLLSSLQVLPQSSHLGAAPIADSHSLPHLHTKHSNSACPPLPLSRPTAGPPQNYSTIRPGSHRLVSGTVGSEQKSPRR</sequence>
<proteinExistence type="predicted"/>
<protein>
    <submittedName>
        <fullName evidence="2">Uncharacterized protein</fullName>
    </submittedName>
</protein>
<gene>
    <name evidence="2" type="ORF">BDW02DRAFT_408245</name>
</gene>
<organism evidence="2 3">
    <name type="scientific">Decorospora gaudefroyi</name>
    <dbReference type="NCBI Taxonomy" id="184978"/>
    <lineage>
        <taxon>Eukaryota</taxon>
        <taxon>Fungi</taxon>
        <taxon>Dikarya</taxon>
        <taxon>Ascomycota</taxon>
        <taxon>Pezizomycotina</taxon>
        <taxon>Dothideomycetes</taxon>
        <taxon>Pleosporomycetidae</taxon>
        <taxon>Pleosporales</taxon>
        <taxon>Pleosporineae</taxon>
        <taxon>Pleosporaceae</taxon>
        <taxon>Decorospora</taxon>
    </lineage>
</organism>
<dbReference type="EMBL" id="ML975330">
    <property type="protein sequence ID" value="KAF1832819.1"/>
    <property type="molecule type" value="Genomic_DNA"/>
</dbReference>